<protein>
    <recommendedName>
        <fullName evidence="3">Helix-turn-helix domain-containing protein</fullName>
    </recommendedName>
</protein>
<dbReference type="AlphaFoldDB" id="A0A4Y1WQG5"/>
<sequence>MDQLISIQAAADEYGISTRWIWKSIRVDRTLGTVVRNGRIYLRRIEWEAFVERHPRLIEEWHDLHAHLQYRYIGQ</sequence>
<keyword evidence="2" id="KW-1185">Reference proteome</keyword>
<dbReference type="GeneID" id="78341053"/>
<dbReference type="EMBL" id="AP019735">
    <property type="protein sequence ID" value="BBL03017.1"/>
    <property type="molecule type" value="Genomic_DNA"/>
</dbReference>
<evidence type="ECO:0008006" key="3">
    <source>
        <dbReference type="Google" id="ProtNLM"/>
    </source>
</evidence>
<organism evidence="1 2">
    <name type="scientific">Alistipes communis</name>
    <dbReference type="NCBI Taxonomy" id="2585118"/>
    <lineage>
        <taxon>Bacteria</taxon>
        <taxon>Pseudomonadati</taxon>
        <taxon>Bacteroidota</taxon>
        <taxon>Bacteroidia</taxon>
        <taxon>Bacteroidales</taxon>
        <taxon>Rikenellaceae</taxon>
        <taxon>Alistipes</taxon>
    </lineage>
</organism>
<reference evidence="2" key="1">
    <citation type="submission" date="2019-06" db="EMBL/GenBank/DDBJ databases">
        <title>Alistipes onderdonkii subsp. vulgaris subsp. nov., Alistipes dispar sp. nov. and Alistipes communis sp. nov., isolated from human faeces, and creation of Alistipes onderdonkii subsp. onderdonkii subsp. nov.</title>
        <authorList>
            <person name="Sakamoto M."/>
            <person name="Ikeyama N."/>
            <person name="Ogata Y."/>
            <person name="Suda W."/>
            <person name="Iino T."/>
            <person name="Hattori M."/>
            <person name="Ohkuma M."/>
        </authorList>
    </citation>
    <scope>NUCLEOTIDE SEQUENCE [LARGE SCALE GENOMIC DNA]</scope>
    <source>
        <strain evidence="2">5CBH24</strain>
    </source>
</reference>
<dbReference type="KEGG" id="acou:A5CBH24_03300"/>
<evidence type="ECO:0000313" key="1">
    <source>
        <dbReference type="EMBL" id="BBL03017.1"/>
    </source>
</evidence>
<name>A0A4Y1WQG5_9BACT</name>
<dbReference type="RefSeq" id="WP_141411993.1">
    <property type="nucleotide sequence ID" value="NZ_AP019735.1"/>
</dbReference>
<dbReference type="Proteomes" id="UP000318946">
    <property type="component" value="Chromosome"/>
</dbReference>
<proteinExistence type="predicted"/>
<evidence type="ECO:0000313" key="2">
    <source>
        <dbReference type="Proteomes" id="UP000318946"/>
    </source>
</evidence>
<accession>A0A4Y1WQG5</accession>
<gene>
    <name evidence="1" type="ORF">A5CBH24_03300</name>
</gene>